<dbReference type="InterPro" id="IPR039368">
    <property type="entry name" value="AHAS_TPP"/>
</dbReference>
<evidence type="ECO:0000313" key="15">
    <source>
        <dbReference type="EMBL" id="AEB14371.1"/>
    </source>
</evidence>
<dbReference type="UniPathway" id="UPA00047">
    <property type="reaction ID" value="UER00055"/>
</dbReference>
<dbReference type="PANTHER" id="PTHR18968:SF170">
    <property type="entry name" value="ACETOLACTATE SYNTHASE ISOZYME 1 LARGE SUBUNIT"/>
    <property type="match status" value="1"/>
</dbReference>
<dbReference type="UniPathway" id="UPA00049">
    <property type="reaction ID" value="UER00059"/>
</dbReference>
<feature type="domain" description="Thiamine pyrophosphate enzyme N-terminal TPP-binding" evidence="14">
    <location>
        <begin position="5"/>
        <end position="118"/>
    </location>
</feature>
<evidence type="ECO:0000256" key="1">
    <source>
        <dbReference type="ARBA" id="ARBA00004974"/>
    </source>
</evidence>
<accession>F2NS70</accession>
<comment type="cofactor">
    <cofactor evidence="11">
        <name>Mg(2+)</name>
        <dbReference type="ChEBI" id="CHEBI:18420"/>
    </cofactor>
    <text evidence="11">Binds 1 Mg(2+) ion per subunit.</text>
</comment>
<dbReference type="STRING" id="869209.Tresu_1469"/>
<evidence type="ECO:0000256" key="9">
    <source>
        <dbReference type="ARBA" id="ARBA00023052"/>
    </source>
</evidence>
<dbReference type="InterPro" id="IPR012846">
    <property type="entry name" value="Acetolactate_synth_lsu"/>
</dbReference>
<evidence type="ECO:0000256" key="4">
    <source>
        <dbReference type="ARBA" id="ARBA00013145"/>
    </source>
</evidence>
<keyword evidence="10 11" id="KW-0100">Branched-chain amino acid biosynthesis</keyword>
<dbReference type="PROSITE" id="PS00187">
    <property type="entry name" value="TPP_ENZYMES"/>
    <property type="match status" value="1"/>
</dbReference>
<keyword evidence="8 11" id="KW-0460">Magnesium</keyword>
<evidence type="ECO:0000313" key="16">
    <source>
        <dbReference type="Proteomes" id="UP000006852"/>
    </source>
</evidence>
<dbReference type="GO" id="GO:0003984">
    <property type="term" value="F:acetolactate synthase activity"/>
    <property type="evidence" value="ECO:0007669"/>
    <property type="project" value="UniProtKB-EC"/>
</dbReference>
<gene>
    <name evidence="15" type="ordered locus">Tresu_1469</name>
</gene>
<dbReference type="Pfam" id="PF02775">
    <property type="entry name" value="TPP_enzyme_C"/>
    <property type="match status" value="1"/>
</dbReference>
<dbReference type="SUPFAM" id="SSF52467">
    <property type="entry name" value="DHS-like NAD/FAD-binding domain"/>
    <property type="match status" value="1"/>
</dbReference>
<keyword evidence="7 11" id="KW-0479">Metal-binding</keyword>
<dbReference type="InterPro" id="IPR012001">
    <property type="entry name" value="Thiamin_PyroP_enz_TPP-bd_dom"/>
</dbReference>
<comment type="catalytic activity">
    <reaction evidence="11">
        <text>2 pyruvate + H(+) = (2S)-2-acetolactate + CO2</text>
        <dbReference type="Rhea" id="RHEA:25249"/>
        <dbReference type="ChEBI" id="CHEBI:15361"/>
        <dbReference type="ChEBI" id="CHEBI:15378"/>
        <dbReference type="ChEBI" id="CHEBI:16526"/>
        <dbReference type="ChEBI" id="CHEBI:58476"/>
        <dbReference type="EC" id="2.2.1.6"/>
    </reaction>
</comment>
<dbReference type="GO" id="GO:0030976">
    <property type="term" value="F:thiamine pyrophosphate binding"/>
    <property type="evidence" value="ECO:0007669"/>
    <property type="project" value="UniProtKB-UniRule"/>
</dbReference>
<dbReference type="eggNOG" id="COG0028">
    <property type="taxonomic scope" value="Bacteria"/>
</dbReference>
<dbReference type="RefSeq" id="WP_013701653.1">
    <property type="nucleotide sequence ID" value="NC_015385.1"/>
</dbReference>
<keyword evidence="6 11" id="KW-0808">Transferase</keyword>
<dbReference type="InterPro" id="IPR000399">
    <property type="entry name" value="TPP-bd_CS"/>
</dbReference>
<dbReference type="InterPro" id="IPR012000">
    <property type="entry name" value="Thiamin_PyroP_enz_cen_dom"/>
</dbReference>
<evidence type="ECO:0000256" key="11">
    <source>
        <dbReference type="RuleBase" id="RU003591"/>
    </source>
</evidence>
<dbReference type="GeneID" id="302998628"/>
<evidence type="ECO:0000256" key="2">
    <source>
        <dbReference type="ARBA" id="ARBA00005025"/>
    </source>
</evidence>
<dbReference type="AlphaFoldDB" id="F2NS70"/>
<dbReference type="GO" id="GO:0009097">
    <property type="term" value="P:isoleucine biosynthetic process"/>
    <property type="evidence" value="ECO:0007669"/>
    <property type="project" value="UniProtKB-UniPathway"/>
</dbReference>
<evidence type="ECO:0000256" key="10">
    <source>
        <dbReference type="ARBA" id="ARBA00023304"/>
    </source>
</evidence>
<comment type="similarity">
    <text evidence="3 11">Belongs to the TPP enzyme family.</text>
</comment>
<dbReference type="InterPro" id="IPR045229">
    <property type="entry name" value="TPP_enz"/>
</dbReference>
<dbReference type="GO" id="GO:0009099">
    <property type="term" value="P:L-valine biosynthetic process"/>
    <property type="evidence" value="ECO:0007669"/>
    <property type="project" value="UniProtKB-UniPathway"/>
</dbReference>
<dbReference type="OrthoDB" id="4494979at2"/>
<dbReference type="CDD" id="cd02015">
    <property type="entry name" value="TPP_AHAS"/>
    <property type="match status" value="1"/>
</dbReference>
<dbReference type="KEGG" id="tsu:Tresu_1469"/>
<keyword evidence="16" id="KW-1185">Reference proteome</keyword>
<dbReference type="InterPro" id="IPR029061">
    <property type="entry name" value="THDP-binding"/>
</dbReference>
<name>F2NS70_TRES6</name>
<proteinExistence type="inferred from homology"/>
<comment type="pathway">
    <text evidence="2 11">Amino-acid biosynthesis; L-valine biosynthesis; L-valine from pyruvate: step 1/4.</text>
</comment>
<dbReference type="SUPFAM" id="SSF52518">
    <property type="entry name" value="Thiamin diphosphate-binding fold (THDP-binding)"/>
    <property type="match status" value="2"/>
</dbReference>
<dbReference type="Gene3D" id="3.40.50.970">
    <property type="match status" value="2"/>
</dbReference>
<dbReference type="Pfam" id="PF02776">
    <property type="entry name" value="TPP_enzyme_N"/>
    <property type="match status" value="1"/>
</dbReference>
<protein>
    <recommendedName>
        <fullName evidence="4 11">Acetolactate synthase</fullName>
        <ecNumber evidence="4 11">2.2.1.6</ecNumber>
    </recommendedName>
</protein>
<dbReference type="GO" id="GO:0005948">
    <property type="term" value="C:acetolactate synthase complex"/>
    <property type="evidence" value="ECO:0007669"/>
    <property type="project" value="TreeGrafter"/>
</dbReference>
<organism evidence="15 16">
    <name type="scientific">Treponema succinifaciens (strain ATCC 33096 / DSM 2489 / 6091)</name>
    <dbReference type="NCBI Taxonomy" id="869209"/>
    <lineage>
        <taxon>Bacteria</taxon>
        <taxon>Pseudomonadati</taxon>
        <taxon>Spirochaetota</taxon>
        <taxon>Spirochaetia</taxon>
        <taxon>Spirochaetales</taxon>
        <taxon>Treponemataceae</taxon>
        <taxon>Treponema</taxon>
    </lineage>
</organism>
<feature type="domain" description="Thiamine pyrophosphate enzyme central" evidence="12">
    <location>
        <begin position="203"/>
        <end position="336"/>
    </location>
</feature>
<evidence type="ECO:0000256" key="5">
    <source>
        <dbReference type="ARBA" id="ARBA00022605"/>
    </source>
</evidence>
<dbReference type="FunFam" id="3.40.50.1220:FF:000008">
    <property type="entry name" value="Acetolactate synthase"/>
    <property type="match status" value="1"/>
</dbReference>
<comment type="pathway">
    <text evidence="1 11">Amino-acid biosynthesis; L-isoleucine biosynthesis; L-isoleucine from 2-oxobutanoate: step 1/4.</text>
</comment>
<evidence type="ECO:0000256" key="8">
    <source>
        <dbReference type="ARBA" id="ARBA00022842"/>
    </source>
</evidence>
<dbReference type="GO" id="GO:0000287">
    <property type="term" value="F:magnesium ion binding"/>
    <property type="evidence" value="ECO:0007669"/>
    <property type="project" value="UniProtKB-UniRule"/>
</dbReference>
<sequence>MIKATGSQIILKLLEMEGVKYVAGIPGGQILPLYDELNKSSIKHILVRHEQAAGFIAQGMSRSTGIPAVCMATSGPGAMNLLTAIADARCDSIPIVAITGQVNTSLIGTDAFQEADTFGLSFPITKHSMMVKSVSELLEAIPLAFEIASSGRPGPVLIDVPRDVQTGFAEFEEWPKIRSTEEVKKSVFARKFSTPEDKIPCVVEEMTQVLLSAERPVLYIGGGCNSPVASFSIKTLLGSFDAAAVTSLMGIGSLPKNFKNNLGMVGMHGAYAANKAMHDADVVLAMGVRFDDRATGVIAKFCPEAKILHIDIDAAEINKILPSSCSLVCDLEAALPLLVSKIKESDDKKFAAQRKAWLESLYSVFEQTESFELGRGKKSNSVNPRKFINEIPLNAKKAGLSSKDIIVTTDVGQHQMWAAQYYPVEYPRQFLTSGSLGTMGFGLPAAIGAAIANPEKKVVCISGDGSILMNLQELATLSELNLNVTVIVLENGVLGMVHQQQEYLFEKNYSASEFIKNPDLLKISEGFGIESIDANSDSLWAEKAFSKGPRFVRLRIERDENVLPFVKAGSANIDAIRN</sequence>
<comment type="cofactor">
    <cofactor evidence="11">
        <name>thiamine diphosphate</name>
        <dbReference type="ChEBI" id="CHEBI:58937"/>
    </cofactor>
    <text evidence="11">Binds 1 thiamine pyrophosphate per subunit.</text>
</comment>
<dbReference type="Gene3D" id="3.40.50.1220">
    <property type="entry name" value="TPP-binding domain"/>
    <property type="match status" value="1"/>
</dbReference>
<dbReference type="EMBL" id="CP002631">
    <property type="protein sequence ID" value="AEB14371.1"/>
    <property type="molecule type" value="Genomic_DNA"/>
</dbReference>
<evidence type="ECO:0000259" key="14">
    <source>
        <dbReference type="Pfam" id="PF02776"/>
    </source>
</evidence>
<dbReference type="CDD" id="cd07035">
    <property type="entry name" value="TPP_PYR_POX_like"/>
    <property type="match status" value="1"/>
</dbReference>
<keyword evidence="9 11" id="KW-0786">Thiamine pyrophosphate</keyword>
<dbReference type="FunFam" id="3.40.50.970:FF:000007">
    <property type="entry name" value="Acetolactate synthase"/>
    <property type="match status" value="1"/>
</dbReference>
<dbReference type="InterPro" id="IPR029035">
    <property type="entry name" value="DHS-like_NAD/FAD-binding_dom"/>
</dbReference>
<evidence type="ECO:0000256" key="6">
    <source>
        <dbReference type="ARBA" id="ARBA00022679"/>
    </source>
</evidence>
<dbReference type="InterPro" id="IPR011766">
    <property type="entry name" value="TPP_enzyme_TPP-bd"/>
</dbReference>
<dbReference type="GO" id="GO:0050660">
    <property type="term" value="F:flavin adenine dinucleotide binding"/>
    <property type="evidence" value="ECO:0007669"/>
    <property type="project" value="InterPro"/>
</dbReference>
<dbReference type="HOGENOM" id="CLU_013748_1_2_12"/>
<dbReference type="EC" id="2.2.1.6" evidence="4 11"/>
<reference evidence="16" key="2">
    <citation type="submission" date="2011-04" db="EMBL/GenBank/DDBJ databases">
        <title>The complete genome of chromosome of Treponema succinifaciens DSM 2489.</title>
        <authorList>
            <person name="Lucas S."/>
            <person name="Copeland A."/>
            <person name="Lapidus A."/>
            <person name="Bruce D."/>
            <person name="Goodwin L."/>
            <person name="Pitluck S."/>
            <person name="Peters L."/>
            <person name="Kyrpides N."/>
            <person name="Mavromatis K."/>
            <person name="Ivanova N."/>
            <person name="Ovchinnikova G."/>
            <person name="Teshima H."/>
            <person name="Detter J.C."/>
            <person name="Tapia R."/>
            <person name="Han C."/>
            <person name="Land M."/>
            <person name="Hauser L."/>
            <person name="Markowitz V."/>
            <person name="Cheng J.-F."/>
            <person name="Hugenholtz P."/>
            <person name="Woyke T."/>
            <person name="Wu D."/>
            <person name="Gronow S."/>
            <person name="Wellnitz S."/>
            <person name="Brambilla E."/>
            <person name="Klenk H.-P."/>
            <person name="Eisen J.A."/>
        </authorList>
    </citation>
    <scope>NUCLEOTIDE SEQUENCE [LARGE SCALE GENOMIC DNA]</scope>
    <source>
        <strain evidence="16">ATCC 33096 / DSM 2489 / 6091</strain>
    </source>
</reference>
<evidence type="ECO:0000259" key="12">
    <source>
        <dbReference type="Pfam" id="PF00205"/>
    </source>
</evidence>
<feature type="domain" description="Thiamine pyrophosphate enzyme TPP-binding" evidence="13">
    <location>
        <begin position="410"/>
        <end position="536"/>
    </location>
</feature>
<evidence type="ECO:0000256" key="7">
    <source>
        <dbReference type="ARBA" id="ARBA00022723"/>
    </source>
</evidence>
<reference evidence="15 16" key="1">
    <citation type="journal article" date="2011" name="Stand. Genomic Sci.">
        <title>Complete genome sequence of Treponema succinifaciens type strain (6091).</title>
        <authorList>
            <person name="Han C."/>
            <person name="Gronow S."/>
            <person name="Teshima H."/>
            <person name="Lapidus A."/>
            <person name="Nolan M."/>
            <person name="Lucas S."/>
            <person name="Hammon N."/>
            <person name="Deshpande S."/>
            <person name="Cheng J.F."/>
            <person name="Zeytun A."/>
            <person name="Tapia R."/>
            <person name="Goodwin L."/>
            <person name="Pitluck S."/>
            <person name="Liolios K."/>
            <person name="Pagani I."/>
            <person name="Ivanova N."/>
            <person name="Mavromatis K."/>
            <person name="Mikhailova N."/>
            <person name="Huntemann M."/>
            <person name="Pati A."/>
            <person name="Chen A."/>
            <person name="Palaniappan K."/>
            <person name="Land M."/>
            <person name="Hauser L."/>
            <person name="Brambilla E.M."/>
            <person name="Rohde M."/>
            <person name="Goker M."/>
            <person name="Woyke T."/>
            <person name="Bristow J."/>
            <person name="Eisen J.A."/>
            <person name="Markowitz V."/>
            <person name="Hugenholtz P."/>
            <person name="Kyrpides N.C."/>
            <person name="Klenk H.P."/>
            <person name="Detter J.C."/>
        </authorList>
    </citation>
    <scope>NUCLEOTIDE SEQUENCE [LARGE SCALE GENOMIC DNA]</scope>
    <source>
        <strain evidence="16">ATCC 33096 / DSM 2489 / 6091</strain>
    </source>
</reference>
<keyword evidence="5 11" id="KW-0028">Amino-acid biosynthesis</keyword>
<evidence type="ECO:0000256" key="3">
    <source>
        <dbReference type="ARBA" id="ARBA00007812"/>
    </source>
</evidence>
<dbReference type="Pfam" id="PF00205">
    <property type="entry name" value="TPP_enzyme_M"/>
    <property type="match status" value="1"/>
</dbReference>
<dbReference type="PANTHER" id="PTHR18968">
    <property type="entry name" value="THIAMINE PYROPHOSPHATE ENZYMES"/>
    <property type="match status" value="1"/>
</dbReference>
<dbReference type="Proteomes" id="UP000006852">
    <property type="component" value="Chromosome"/>
</dbReference>
<dbReference type="NCBIfam" id="TIGR00118">
    <property type="entry name" value="acolac_lg"/>
    <property type="match status" value="1"/>
</dbReference>
<evidence type="ECO:0000259" key="13">
    <source>
        <dbReference type="Pfam" id="PF02775"/>
    </source>
</evidence>